<evidence type="ECO:0000259" key="2">
    <source>
        <dbReference type="Pfam" id="PF04024"/>
    </source>
</evidence>
<organism evidence="3 4">
    <name type="scientific">Colwellia maritima</name>
    <dbReference type="NCBI Taxonomy" id="2912588"/>
    <lineage>
        <taxon>Bacteria</taxon>
        <taxon>Pseudomonadati</taxon>
        <taxon>Pseudomonadota</taxon>
        <taxon>Gammaproteobacteria</taxon>
        <taxon>Alteromonadales</taxon>
        <taxon>Colwelliaceae</taxon>
        <taxon>Colwellia</taxon>
    </lineage>
</organism>
<sequence>MKYEREYSASPSISRSLSRDCDHKKVSGVCGGIAKHFDLPRVVVRIAAIGALIMLPVATAVAYVVASMLLPDSRRR</sequence>
<protein>
    <submittedName>
        <fullName evidence="3">PspC domain-containing protein</fullName>
    </submittedName>
</protein>
<evidence type="ECO:0000256" key="1">
    <source>
        <dbReference type="SAM" id="Phobius"/>
    </source>
</evidence>
<evidence type="ECO:0000313" key="3">
    <source>
        <dbReference type="EMBL" id="MCI2284833.1"/>
    </source>
</evidence>
<dbReference type="Proteomes" id="UP001139646">
    <property type="component" value="Unassembled WGS sequence"/>
</dbReference>
<keyword evidence="1" id="KW-0812">Transmembrane</keyword>
<keyword evidence="1" id="KW-1133">Transmembrane helix</keyword>
<keyword evidence="1" id="KW-0472">Membrane</keyword>
<name>A0ABS9X3M3_9GAMM</name>
<comment type="caution">
    <text evidence="3">The sequence shown here is derived from an EMBL/GenBank/DDBJ whole genome shotgun (WGS) entry which is preliminary data.</text>
</comment>
<accession>A0ABS9X3M3</accession>
<proteinExistence type="predicted"/>
<gene>
    <name evidence="3" type="ORF">L3081_17340</name>
</gene>
<dbReference type="Pfam" id="PF04024">
    <property type="entry name" value="PspC"/>
    <property type="match status" value="1"/>
</dbReference>
<evidence type="ECO:0000313" key="4">
    <source>
        <dbReference type="Proteomes" id="UP001139646"/>
    </source>
</evidence>
<dbReference type="InterPro" id="IPR007168">
    <property type="entry name" value="Phageshock_PspC_N"/>
</dbReference>
<dbReference type="RefSeq" id="WP_242287296.1">
    <property type="nucleotide sequence ID" value="NZ_JAKKSL010000003.1"/>
</dbReference>
<dbReference type="EMBL" id="JAKKSL010000003">
    <property type="protein sequence ID" value="MCI2284833.1"/>
    <property type="molecule type" value="Genomic_DNA"/>
</dbReference>
<reference evidence="3" key="1">
    <citation type="submission" date="2022-01" db="EMBL/GenBank/DDBJ databases">
        <title>Colwellia maritima, isolated from seawater.</title>
        <authorList>
            <person name="Kristyanto S."/>
            <person name="Jung J."/>
            <person name="Jeon C.O."/>
        </authorList>
    </citation>
    <scope>NUCLEOTIDE SEQUENCE</scope>
    <source>
        <strain evidence="3">MSW7</strain>
    </source>
</reference>
<keyword evidence="4" id="KW-1185">Reference proteome</keyword>
<feature type="domain" description="Phage shock protein PspC N-terminal" evidence="2">
    <location>
        <begin position="16"/>
        <end position="72"/>
    </location>
</feature>
<feature type="transmembrane region" description="Helical" evidence="1">
    <location>
        <begin position="46"/>
        <end position="70"/>
    </location>
</feature>